<keyword evidence="3" id="KW-0238">DNA-binding</keyword>
<name>A0A7X2ISY4_9BURK</name>
<comment type="similarity">
    <text evidence="1">Belongs to the LysR transcriptional regulatory family.</text>
</comment>
<feature type="domain" description="HTH lysR-type" evidence="5">
    <location>
        <begin position="8"/>
        <end position="65"/>
    </location>
</feature>
<dbReference type="RefSeq" id="WP_154379900.1">
    <property type="nucleotide sequence ID" value="NZ_WKJJ01000020.1"/>
</dbReference>
<dbReference type="Proteomes" id="UP000446768">
    <property type="component" value="Unassembled WGS sequence"/>
</dbReference>
<proteinExistence type="inferred from homology"/>
<dbReference type="InterPro" id="IPR036388">
    <property type="entry name" value="WH-like_DNA-bd_sf"/>
</dbReference>
<dbReference type="Gene3D" id="1.10.10.10">
    <property type="entry name" value="Winged helix-like DNA-binding domain superfamily/Winged helix DNA-binding domain"/>
    <property type="match status" value="1"/>
</dbReference>
<dbReference type="InterPro" id="IPR000847">
    <property type="entry name" value="LysR_HTH_N"/>
</dbReference>
<dbReference type="InterPro" id="IPR005119">
    <property type="entry name" value="LysR_subst-bd"/>
</dbReference>
<evidence type="ECO:0000256" key="4">
    <source>
        <dbReference type="ARBA" id="ARBA00023163"/>
    </source>
</evidence>
<dbReference type="PANTHER" id="PTHR30537:SF3">
    <property type="entry name" value="TRANSCRIPTIONAL REGULATORY PROTEIN"/>
    <property type="match status" value="1"/>
</dbReference>
<keyword evidence="4" id="KW-0804">Transcription</keyword>
<gene>
    <name evidence="6" type="ORF">GJ700_27120</name>
</gene>
<evidence type="ECO:0000259" key="5">
    <source>
        <dbReference type="PROSITE" id="PS50931"/>
    </source>
</evidence>
<evidence type="ECO:0000256" key="1">
    <source>
        <dbReference type="ARBA" id="ARBA00009437"/>
    </source>
</evidence>
<keyword evidence="7" id="KW-1185">Reference proteome</keyword>
<protein>
    <submittedName>
        <fullName evidence="6">LysR family transcriptional regulator</fullName>
    </submittedName>
</protein>
<dbReference type="AlphaFoldDB" id="A0A7X2ISY4"/>
<evidence type="ECO:0000313" key="7">
    <source>
        <dbReference type="Proteomes" id="UP000446768"/>
    </source>
</evidence>
<reference evidence="6 7" key="1">
    <citation type="submission" date="2019-11" db="EMBL/GenBank/DDBJ databases">
        <title>Novel species isolated from a subtropical stream in China.</title>
        <authorList>
            <person name="Lu H."/>
        </authorList>
    </citation>
    <scope>NUCLEOTIDE SEQUENCE [LARGE SCALE GENOMIC DNA]</scope>
    <source>
        <strain evidence="6 7">FT92W</strain>
    </source>
</reference>
<organism evidence="6 7">
    <name type="scientific">Pseudoduganella rivuli</name>
    <dbReference type="NCBI Taxonomy" id="2666085"/>
    <lineage>
        <taxon>Bacteria</taxon>
        <taxon>Pseudomonadati</taxon>
        <taxon>Pseudomonadota</taxon>
        <taxon>Betaproteobacteria</taxon>
        <taxon>Burkholderiales</taxon>
        <taxon>Oxalobacteraceae</taxon>
        <taxon>Telluria group</taxon>
        <taxon>Pseudoduganella</taxon>
    </lineage>
</organism>
<evidence type="ECO:0000256" key="3">
    <source>
        <dbReference type="ARBA" id="ARBA00023125"/>
    </source>
</evidence>
<dbReference type="GO" id="GO:0043565">
    <property type="term" value="F:sequence-specific DNA binding"/>
    <property type="evidence" value="ECO:0007669"/>
    <property type="project" value="TreeGrafter"/>
</dbReference>
<dbReference type="SUPFAM" id="SSF53850">
    <property type="entry name" value="Periplasmic binding protein-like II"/>
    <property type="match status" value="1"/>
</dbReference>
<dbReference type="InterPro" id="IPR058163">
    <property type="entry name" value="LysR-type_TF_proteobact-type"/>
</dbReference>
<dbReference type="PANTHER" id="PTHR30537">
    <property type="entry name" value="HTH-TYPE TRANSCRIPTIONAL REGULATOR"/>
    <property type="match status" value="1"/>
</dbReference>
<dbReference type="GO" id="GO:0006351">
    <property type="term" value="P:DNA-templated transcription"/>
    <property type="evidence" value="ECO:0007669"/>
    <property type="project" value="TreeGrafter"/>
</dbReference>
<keyword evidence="2" id="KW-0805">Transcription regulation</keyword>
<dbReference type="Pfam" id="PF03466">
    <property type="entry name" value="LysR_substrate"/>
    <property type="match status" value="1"/>
</dbReference>
<dbReference type="SUPFAM" id="SSF46785">
    <property type="entry name" value="Winged helix' DNA-binding domain"/>
    <property type="match status" value="1"/>
</dbReference>
<dbReference type="PROSITE" id="PS50931">
    <property type="entry name" value="HTH_LYSR"/>
    <property type="match status" value="1"/>
</dbReference>
<dbReference type="Gene3D" id="3.40.190.290">
    <property type="match status" value="1"/>
</dbReference>
<sequence>MPNSAEHLDWEDLRYFAAVCDGGSIAAAARALAVNHSTVLRRLDSLERTLGVRLFERFQTGYVMTPAGETLRERMGPLAEQVAAAQRAVEGRDTALSGEIRITTTDTLARSMLLPALARFRRLHPDVRLHLVVNNAFLNLNRREADVALRPSNTPPETLVGRRLGTMHSAIFGAPAYLKAARDRGIAPDHWAEHDWVGLDDSLAHLAQARWLADNVPEQRIALRADSLLAMADAVREGMGLAPLLLHLAGNDRHLRQLAPPDPGFDTGLWLLTHRDLKDTARIRALLDFLYHELRTFFPSDVH</sequence>
<dbReference type="InterPro" id="IPR036390">
    <property type="entry name" value="WH_DNA-bd_sf"/>
</dbReference>
<evidence type="ECO:0000256" key="2">
    <source>
        <dbReference type="ARBA" id="ARBA00023015"/>
    </source>
</evidence>
<accession>A0A7X2ISY4</accession>
<dbReference type="GO" id="GO:0003700">
    <property type="term" value="F:DNA-binding transcription factor activity"/>
    <property type="evidence" value="ECO:0007669"/>
    <property type="project" value="InterPro"/>
</dbReference>
<evidence type="ECO:0000313" key="6">
    <source>
        <dbReference type="EMBL" id="MRV75395.1"/>
    </source>
</evidence>
<dbReference type="Pfam" id="PF00126">
    <property type="entry name" value="HTH_1"/>
    <property type="match status" value="1"/>
</dbReference>
<comment type="caution">
    <text evidence="6">The sequence shown here is derived from an EMBL/GenBank/DDBJ whole genome shotgun (WGS) entry which is preliminary data.</text>
</comment>
<dbReference type="EMBL" id="WKJJ01000020">
    <property type="protein sequence ID" value="MRV75395.1"/>
    <property type="molecule type" value="Genomic_DNA"/>
</dbReference>